<feature type="region of interest" description="Disordered" evidence="5">
    <location>
        <begin position="739"/>
        <end position="776"/>
    </location>
</feature>
<feature type="compositionally biased region" description="Basic and acidic residues" evidence="5">
    <location>
        <begin position="207"/>
        <end position="222"/>
    </location>
</feature>
<dbReference type="OrthoDB" id="9945184at2759"/>
<dbReference type="GO" id="GO:0005737">
    <property type="term" value="C:cytoplasm"/>
    <property type="evidence" value="ECO:0007669"/>
    <property type="project" value="UniProtKB-SubCell"/>
</dbReference>
<feature type="compositionally biased region" description="Polar residues" evidence="5">
    <location>
        <begin position="577"/>
        <end position="586"/>
    </location>
</feature>
<feature type="domain" description="Phostensin/Taperin PP1-binding" evidence="6">
    <location>
        <begin position="628"/>
        <end position="748"/>
    </location>
</feature>
<feature type="compositionally biased region" description="Polar residues" evidence="5">
    <location>
        <begin position="345"/>
        <end position="359"/>
    </location>
</feature>
<evidence type="ECO:0000256" key="4">
    <source>
        <dbReference type="ARBA" id="ARBA00023203"/>
    </source>
</evidence>
<reference evidence="9" key="1">
    <citation type="submission" date="2025-08" db="UniProtKB">
        <authorList>
            <consortium name="RefSeq"/>
        </authorList>
    </citation>
    <scope>IDENTIFICATION</scope>
    <source>
        <tissue evidence="9">Muscle</tissue>
    </source>
</reference>
<evidence type="ECO:0000256" key="1">
    <source>
        <dbReference type="ARBA" id="ARBA00004496"/>
    </source>
</evidence>
<dbReference type="GeneID" id="109376115"/>
<dbReference type="RefSeq" id="XP_019487400.1">
    <property type="nucleotide sequence ID" value="XM_019631855.1"/>
</dbReference>
<feature type="compositionally biased region" description="Basic and acidic residues" evidence="5">
    <location>
        <begin position="414"/>
        <end position="436"/>
    </location>
</feature>
<feature type="region of interest" description="Disordered" evidence="5">
    <location>
        <begin position="207"/>
        <end position="512"/>
    </location>
</feature>
<evidence type="ECO:0000259" key="6">
    <source>
        <dbReference type="Pfam" id="PF13914"/>
    </source>
</evidence>
<feature type="domain" description="Phostensin/Taperin N-terminal" evidence="7">
    <location>
        <begin position="218"/>
        <end position="297"/>
    </location>
</feature>
<feature type="compositionally biased region" description="Polar residues" evidence="5">
    <location>
        <begin position="437"/>
        <end position="449"/>
    </location>
</feature>
<dbReference type="Pfam" id="PF13914">
    <property type="entry name" value="Phostensin"/>
    <property type="match status" value="1"/>
</dbReference>
<keyword evidence="3" id="KW-0597">Phosphoprotein</keyword>
<evidence type="ECO:0000256" key="3">
    <source>
        <dbReference type="ARBA" id="ARBA00022553"/>
    </source>
</evidence>
<dbReference type="PANTHER" id="PTHR21685:SF0">
    <property type="entry name" value="PHOSTENSIN"/>
    <property type="match status" value="1"/>
</dbReference>
<feature type="compositionally biased region" description="Pro residues" evidence="5">
    <location>
        <begin position="612"/>
        <end position="634"/>
    </location>
</feature>
<feature type="region of interest" description="Disordered" evidence="5">
    <location>
        <begin position="1"/>
        <end position="20"/>
    </location>
</feature>
<dbReference type="KEGG" id="hai:109376115"/>
<accession>A0A8B7QGH2</accession>
<dbReference type="InterPro" id="IPR025903">
    <property type="entry name" value="Phostensin/Taperin_N_dom"/>
</dbReference>
<dbReference type="PANTHER" id="PTHR21685">
    <property type="entry name" value="TON-B BOX DOMAIN"/>
    <property type="match status" value="1"/>
</dbReference>
<dbReference type="GO" id="GO:0019902">
    <property type="term" value="F:phosphatase binding"/>
    <property type="evidence" value="ECO:0007669"/>
    <property type="project" value="InterPro"/>
</dbReference>
<evidence type="ECO:0000256" key="5">
    <source>
        <dbReference type="SAM" id="MobiDB-lite"/>
    </source>
</evidence>
<feature type="compositionally biased region" description="Basic and acidic residues" evidence="5">
    <location>
        <begin position="545"/>
        <end position="554"/>
    </location>
</feature>
<feature type="compositionally biased region" description="Basic and acidic residues" evidence="5">
    <location>
        <begin position="320"/>
        <end position="340"/>
    </location>
</feature>
<dbReference type="GO" id="GO:0003779">
    <property type="term" value="F:actin binding"/>
    <property type="evidence" value="ECO:0007669"/>
    <property type="project" value="UniProtKB-KW"/>
</dbReference>
<comment type="subcellular location">
    <subcellularLocation>
        <location evidence="1">Cytoplasm</location>
    </subcellularLocation>
</comment>
<feature type="compositionally biased region" description="Basic and acidic residues" evidence="5">
    <location>
        <begin position="452"/>
        <end position="470"/>
    </location>
</feature>
<feature type="compositionally biased region" description="Basic and acidic residues" evidence="5">
    <location>
        <begin position="528"/>
        <end position="538"/>
    </location>
</feature>
<feature type="region of interest" description="Disordered" evidence="5">
    <location>
        <begin position="34"/>
        <end position="185"/>
    </location>
</feature>
<dbReference type="Pfam" id="PF13916">
    <property type="entry name" value="Phostensin_N"/>
    <property type="match status" value="1"/>
</dbReference>
<name>A0A8B7QGH2_HIPAR</name>
<dbReference type="InterPro" id="IPR025907">
    <property type="entry name" value="Phostensin/Taperin_PP1-bd_dom"/>
</dbReference>
<evidence type="ECO:0000313" key="9">
    <source>
        <dbReference type="RefSeq" id="XP_019487400.1"/>
    </source>
</evidence>
<feature type="compositionally biased region" description="Low complexity" evidence="5">
    <location>
        <begin position="676"/>
        <end position="687"/>
    </location>
</feature>
<feature type="compositionally biased region" description="Basic and acidic residues" evidence="5">
    <location>
        <begin position="1"/>
        <end position="11"/>
    </location>
</feature>
<proteinExistence type="predicted"/>
<gene>
    <name evidence="9" type="primary">PPP1R18</name>
</gene>
<evidence type="ECO:0000259" key="7">
    <source>
        <dbReference type="Pfam" id="PF13916"/>
    </source>
</evidence>
<evidence type="ECO:0000256" key="2">
    <source>
        <dbReference type="ARBA" id="ARBA00022490"/>
    </source>
</evidence>
<protein>
    <submittedName>
        <fullName evidence="9">Phostensin isoform X1</fullName>
    </submittedName>
</protein>
<sequence length="800" mass="87641">MPKCGEERQEMGRAGPAPSSCCFLPKSLEGPESRAAALGRRAGGGRLDTWVLRGYRPKRSEGPWGPRAESQGWRREKGSREPSPTRGRWERGPAPSSGSARRPLPSPHCPQTKRSPPPARPPGFCLRSSSSAPSFTPPPPPLPLPPVSGSPSILSPPLPLASLQTPGSSAPPPLGTPQRCSRDPHLQVTMATIPDWKLQLLARRRQEEAAVRGREKAERERLSQMPAWKRGLLERRRAKLGLSPGEPSPASGTAEAGPPDPDKSAVLLEAIGPVHQNRFIRQERQQQQQQRSEELAERRPGPLEAREWRPSSGNMQDPNLKGRESREEQLSPREARERRLGTGGTQEPTLRPSETQDWRQSPGEAGDRISMLSEARKWRLSPGETPERNLGLAEPQEQSPRRKEVVESRLSPAESDHHKLGLTEAHKWRPDSREPQEQSSIQPETSEWRLSSGEERKNCAEECGRKDRPIPRMAPEESTGLSETLTRDTPDSSSGGVQAAEQRPCPVEDGERSLRLAEGWKWTIHSGKVREWTPRDTETQTQKPDAPESAEKHLWPLGGKAEEEEAEKEEVGAPGRSLSTLQNLRSVPSPLPPEDAGTGGSRQQEEEAVELRPPPTAPLSPPPPAPPAPQPPGDPLMSRLFYGVKAGPGVGAPRRSGHTFTVNPRRSMPPAPPATPATAPTADAAVPGAGKKRYPTAEEILVLGGYLRLSRSCLVKGSPERHHKQLKISFSETALETTYQYPSESSVLEELGPEPETPSVPSPSVAQPDDEEDEEELLLHGELQSGLRTKALIVDESCRR</sequence>
<dbReference type="InterPro" id="IPR026671">
    <property type="entry name" value="PPP1R18/Tprn"/>
</dbReference>
<keyword evidence="4" id="KW-0009">Actin-binding</keyword>
<feature type="compositionally biased region" description="Basic and acidic residues" evidence="5">
    <location>
        <begin position="291"/>
        <end position="309"/>
    </location>
</feature>
<keyword evidence="2" id="KW-0963">Cytoplasm</keyword>
<evidence type="ECO:0000313" key="8">
    <source>
        <dbReference type="Proteomes" id="UP000694851"/>
    </source>
</evidence>
<feature type="region of interest" description="Disordered" evidence="5">
    <location>
        <begin position="525"/>
        <end position="691"/>
    </location>
</feature>
<dbReference type="Proteomes" id="UP000694851">
    <property type="component" value="Unplaced"/>
</dbReference>
<feature type="compositionally biased region" description="Pro residues" evidence="5">
    <location>
        <begin position="135"/>
        <end position="159"/>
    </location>
</feature>
<dbReference type="AlphaFoldDB" id="A0A8B7QGH2"/>
<organism evidence="8 9">
    <name type="scientific">Hipposideros armiger</name>
    <name type="common">Great Himalayan leaf-nosed bat</name>
    <dbReference type="NCBI Taxonomy" id="186990"/>
    <lineage>
        <taxon>Eukaryota</taxon>
        <taxon>Metazoa</taxon>
        <taxon>Chordata</taxon>
        <taxon>Craniata</taxon>
        <taxon>Vertebrata</taxon>
        <taxon>Euteleostomi</taxon>
        <taxon>Mammalia</taxon>
        <taxon>Eutheria</taxon>
        <taxon>Laurasiatheria</taxon>
        <taxon>Chiroptera</taxon>
        <taxon>Yinpterochiroptera</taxon>
        <taxon>Rhinolophoidea</taxon>
        <taxon>Hipposideridae</taxon>
        <taxon>Hipposideros</taxon>
    </lineage>
</organism>
<dbReference type="CTD" id="170954"/>
<keyword evidence="8" id="KW-1185">Reference proteome</keyword>